<keyword evidence="3" id="KW-1185">Reference proteome</keyword>
<protein>
    <submittedName>
        <fullName evidence="2">Uncharacterized protein</fullName>
    </submittedName>
</protein>
<gene>
    <name evidence="2" type="ORF">CINCED_3A022645</name>
</gene>
<dbReference type="OrthoDB" id="6595561at2759"/>
<evidence type="ECO:0000313" key="2">
    <source>
        <dbReference type="EMBL" id="VVC39195.1"/>
    </source>
</evidence>
<dbReference type="Proteomes" id="UP000325440">
    <property type="component" value="Unassembled WGS sequence"/>
</dbReference>
<feature type="region of interest" description="Disordered" evidence="1">
    <location>
        <begin position="226"/>
        <end position="298"/>
    </location>
</feature>
<reference evidence="2 3" key="1">
    <citation type="submission" date="2019-08" db="EMBL/GenBank/DDBJ databases">
        <authorList>
            <person name="Alioto T."/>
            <person name="Alioto T."/>
            <person name="Gomez Garrido J."/>
        </authorList>
    </citation>
    <scope>NUCLEOTIDE SEQUENCE [LARGE SCALE GENOMIC DNA]</scope>
</reference>
<feature type="compositionally biased region" description="Low complexity" evidence="1">
    <location>
        <begin position="226"/>
        <end position="237"/>
    </location>
</feature>
<evidence type="ECO:0000313" key="3">
    <source>
        <dbReference type="Proteomes" id="UP000325440"/>
    </source>
</evidence>
<evidence type="ECO:0000256" key="1">
    <source>
        <dbReference type="SAM" id="MobiDB-lite"/>
    </source>
</evidence>
<proteinExistence type="predicted"/>
<accession>A0A5E4N3K8</accession>
<sequence>MRIYPPGTALFIDGKCFCDGIDEIIHEYVPPPPTGYNNNNDNDNRYSESPSRTATDRHRPGADRTIIGNYGSLVFSGDVRVLNLLNVNNDGGKYLCCNCPSPSRRTNKNGDGTIAAALLANPRSSTVKFPGSVSNGDGTIAATLLPNPHSSTVKFPGSVSNADRMVARAAGHTAATTTSPEKLTVGEPNVVGKPNVVDEPNVFGERHYDIAGPKVGQTLAEIALKTPTDVSVSTSTPRDNDGRRPTTAGGHSAPSSPYSGAASTAGDTELDPGWADVWDSPRDDGESSGVDIDRGFSTAADSTTGRFSKYTAAAGPETATAIITVTSAENATSNVDGKEYRGGDIRLDGTVTRGPSNPNLFELFTAGPAERPATGILAVAGPKNTVVNTPEKTGPCCRCNGRTVVVHVEDDVRTFVLKCNGRRHRSRCGQKPTISTNAGRQLVSRKGRNVIIG</sequence>
<feature type="compositionally biased region" description="Low complexity" evidence="1">
    <location>
        <begin position="248"/>
        <end position="266"/>
    </location>
</feature>
<organism evidence="2 3">
    <name type="scientific">Cinara cedri</name>
    <dbReference type="NCBI Taxonomy" id="506608"/>
    <lineage>
        <taxon>Eukaryota</taxon>
        <taxon>Metazoa</taxon>
        <taxon>Ecdysozoa</taxon>
        <taxon>Arthropoda</taxon>
        <taxon>Hexapoda</taxon>
        <taxon>Insecta</taxon>
        <taxon>Pterygota</taxon>
        <taxon>Neoptera</taxon>
        <taxon>Paraneoptera</taxon>
        <taxon>Hemiptera</taxon>
        <taxon>Sternorrhyncha</taxon>
        <taxon>Aphidomorpha</taxon>
        <taxon>Aphidoidea</taxon>
        <taxon>Aphididae</taxon>
        <taxon>Lachninae</taxon>
        <taxon>Cinara</taxon>
    </lineage>
</organism>
<dbReference type="AlphaFoldDB" id="A0A5E4N3K8"/>
<feature type="region of interest" description="Disordered" evidence="1">
    <location>
        <begin position="172"/>
        <end position="192"/>
    </location>
</feature>
<name>A0A5E4N3K8_9HEMI</name>
<feature type="region of interest" description="Disordered" evidence="1">
    <location>
        <begin position="29"/>
        <end position="63"/>
    </location>
</feature>
<dbReference type="EMBL" id="CABPRJ010001894">
    <property type="protein sequence ID" value="VVC39195.1"/>
    <property type="molecule type" value="Genomic_DNA"/>
</dbReference>